<evidence type="ECO:0000256" key="2">
    <source>
        <dbReference type="ARBA" id="ARBA00022801"/>
    </source>
</evidence>
<dbReference type="Gene3D" id="3.90.70.10">
    <property type="entry name" value="Cysteine proteinases"/>
    <property type="match status" value="1"/>
</dbReference>
<dbReference type="PANTHER" id="PTHR10363">
    <property type="entry name" value="BLEOMYCIN HYDROLASE"/>
    <property type="match status" value="1"/>
</dbReference>
<evidence type="ECO:0000256" key="3">
    <source>
        <dbReference type="ARBA" id="ARBA00022807"/>
    </source>
</evidence>
<dbReference type="GO" id="GO:0009636">
    <property type="term" value="P:response to toxic substance"/>
    <property type="evidence" value="ECO:0007669"/>
    <property type="project" value="TreeGrafter"/>
</dbReference>
<dbReference type="AlphaFoldDB" id="A0A7X9UBK1"/>
<dbReference type="RefSeq" id="WP_169277157.1">
    <property type="nucleotide sequence ID" value="NZ_JABBCP010000002.1"/>
</dbReference>
<gene>
    <name evidence="6" type="ORF">HF320_03950</name>
</gene>
<dbReference type="GO" id="GO:0043418">
    <property type="term" value="P:homocysteine catabolic process"/>
    <property type="evidence" value="ECO:0007669"/>
    <property type="project" value="TreeGrafter"/>
</dbReference>
<dbReference type="GO" id="GO:0005737">
    <property type="term" value="C:cytoplasm"/>
    <property type="evidence" value="ECO:0007669"/>
    <property type="project" value="TreeGrafter"/>
</dbReference>
<feature type="active site" evidence="5">
    <location>
        <position position="71"/>
    </location>
</feature>
<proteinExistence type="inferred from homology"/>
<comment type="similarity">
    <text evidence="4">Belongs to the peptidase C1 family.</text>
</comment>
<dbReference type="PROSITE" id="PS00139">
    <property type="entry name" value="THIOL_PROTEASE_CYS"/>
    <property type="match status" value="1"/>
</dbReference>
<dbReference type="Proteomes" id="UP000546970">
    <property type="component" value="Unassembled WGS sequence"/>
</dbReference>
<organism evidence="6 7">
    <name type="scientific">Collinsella acetigenes</name>
    <dbReference type="NCBI Taxonomy" id="2713419"/>
    <lineage>
        <taxon>Bacteria</taxon>
        <taxon>Bacillati</taxon>
        <taxon>Actinomycetota</taxon>
        <taxon>Coriobacteriia</taxon>
        <taxon>Coriobacteriales</taxon>
        <taxon>Coriobacteriaceae</taxon>
        <taxon>Collinsella</taxon>
    </lineage>
</organism>
<evidence type="ECO:0000256" key="1">
    <source>
        <dbReference type="ARBA" id="ARBA00022670"/>
    </source>
</evidence>
<name>A0A7X9UBK1_9ACTN</name>
<dbReference type="PIRSF" id="PIRSF005700">
    <property type="entry name" value="PepC"/>
    <property type="match status" value="1"/>
</dbReference>
<keyword evidence="4" id="KW-0031">Aminopeptidase</keyword>
<dbReference type="CDD" id="cd00585">
    <property type="entry name" value="Peptidase_C1B"/>
    <property type="match status" value="1"/>
</dbReference>
<dbReference type="InterPro" id="IPR038765">
    <property type="entry name" value="Papain-like_cys_pep_sf"/>
</dbReference>
<reference evidence="6 7" key="1">
    <citation type="submission" date="2020-04" db="EMBL/GenBank/DDBJ databases">
        <title>Collinsella sp. KGMB02528 nov., an anaerobic actinobacterium isolated from human feces.</title>
        <authorList>
            <person name="Han K.-I."/>
            <person name="Eom M.K."/>
            <person name="Kim J.-S."/>
            <person name="Lee K.C."/>
            <person name="Suh M.K."/>
            <person name="Park S.-H."/>
            <person name="Lee J.H."/>
            <person name="Kang S.W."/>
            <person name="Park J.-E."/>
            <person name="Oh B.S."/>
            <person name="Yu S.Y."/>
            <person name="Choi S.-H."/>
            <person name="Lee D.H."/>
            <person name="Yoon H."/>
            <person name="Kim B.-Y."/>
            <person name="Lee J.H."/>
            <person name="Lee J.-S."/>
        </authorList>
    </citation>
    <scope>NUCLEOTIDE SEQUENCE [LARGE SCALE GENOMIC DNA]</scope>
    <source>
        <strain evidence="6 7">KGMB02528</strain>
    </source>
</reference>
<feature type="active site" evidence="5">
    <location>
        <position position="367"/>
    </location>
</feature>
<dbReference type="GO" id="GO:0006508">
    <property type="term" value="P:proteolysis"/>
    <property type="evidence" value="ECO:0007669"/>
    <property type="project" value="UniProtKB-KW"/>
</dbReference>
<dbReference type="GO" id="GO:0070005">
    <property type="term" value="F:cysteine-type aminopeptidase activity"/>
    <property type="evidence" value="ECO:0007669"/>
    <property type="project" value="InterPro"/>
</dbReference>
<accession>A0A7X9UBK1</accession>
<dbReference type="PANTHER" id="PTHR10363:SF2">
    <property type="entry name" value="BLEOMYCIN HYDROLASE"/>
    <property type="match status" value="1"/>
</dbReference>
<dbReference type="InterPro" id="IPR000169">
    <property type="entry name" value="Pept_cys_AS"/>
</dbReference>
<protein>
    <recommendedName>
        <fullName evidence="4">Aminopeptidase</fullName>
    </recommendedName>
</protein>
<keyword evidence="3 4" id="KW-0788">Thiol protease</keyword>
<evidence type="ECO:0000256" key="4">
    <source>
        <dbReference type="PIRNR" id="PIRNR005700"/>
    </source>
</evidence>
<dbReference type="Pfam" id="PF03051">
    <property type="entry name" value="Peptidase_C1_2"/>
    <property type="match status" value="1"/>
</dbReference>
<dbReference type="SUPFAM" id="SSF54001">
    <property type="entry name" value="Cysteine proteinases"/>
    <property type="match status" value="1"/>
</dbReference>
<keyword evidence="2 4" id="KW-0378">Hydrolase</keyword>
<dbReference type="InterPro" id="IPR004134">
    <property type="entry name" value="Peptidase_C1B"/>
</dbReference>
<sequence length="447" mass="49930">MTMHAIDPAITRETSARIAQDRATVIARNAASSCGIRAAAHNPQAASLASTTFDVQLKQGDVTNQKRSGRCWMFASLNTMRYRIIKKLGIKTFELSQAYPLFWDKYERANWFFENIIATANQDLAGREVSFLLADPLSDGGQWDMFRSLVKKYGVCPKEAMLETANSSNTRDLDKYLTRYLRACAKKLREAVTAGQTTEELQATKNEMLSDVYRALVICLGEPPASFDVRIRDEKGELKASGTYTPQEFFREYVDMDLDSYISIINAPTPDKPYYRSYTVKYLGNVAEDGGVRYVNLPIESLKRVAVAQMHDGLPVWFGSDVDQGFDSERGLLDPASIDVDALFGLPIEAGLNKGDRLQYGESLMTHAMTLQGVSLDAAGEPTSWRIENSWGDDHGHDGYDIGSAAWFDEYVYQVVVDKKYLTPEELTAFESDPIELAPWDPMGSLA</sequence>
<keyword evidence="7" id="KW-1185">Reference proteome</keyword>
<dbReference type="EMBL" id="JABBCP010000002">
    <property type="protein sequence ID" value="NMF55484.1"/>
    <property type="molecule type" value="Genomic_DNA"/>
</dbReference>
<evidence type="ECO:0000313" key="7">
    <source>
        <dbReference type="Proteomes" id="UP000546970"/>
    </source>
</evidence>
<keyword evidence="1 4" id="KW-0645">Protease</keyword>
<evidence type="ECO:0000256" key="5">
    <source>
        <dbReference type="PIRSR" id="PIRSR005700-1"/>
    </source>
</evidence>
<feature type="active site" evidence="5">
    <location>
        <position position="389"/>
    </location>
</feature>
<comment type="caution">
    <text evidence="6">The sequence shown here is derived from an EMBL/GenBank/DDBJ whole genome shotgun (WGS) entry which is preliminary data.</text>
</comment>
<evidence type="ECO:0000313" key="6">
    <source>
        <dbReference type="EMBL" id="NMF55484.1"/>
    </source>
</evidence>